<feature type="region of interest" description="Disordered" evidence="1">
    <location>
        <begin position="129"/>
        <end position="251"/>
    </location>
</feature>
<feature type="region of interest" description="Disordered" evidence="1">
    <location>
        <begin position="799"/>
        <end position="849"/>
    </location>
</feature>
<dbReference type="OrthoDB" id="5237293at2759"/>
<sequence>MFGIGAMALYSGNHDAVPTQAPRKDPKLTKAPRPPASSSQPNPPSDLSSMEQLSSASIADFLGPAVDSPPSPQKLRQLNKQMKRASHLQRHHGHKTASSESSSLSSMNTSERLPWELALDNLSLVRRSSIRSNDSSAPSRDRPESIHNFGKGFFHRRGKSKRESSAHSSSASSMYSGEMSSENNASGGKEGIIPSLFSRRKPSRDEPTLKRPQISGPFNFQHVTHTQRDNANESSLSGPDPISETPSREFDAHQYRLPYNISSESMGDLCEDQMSGQPLRPALVPRHTAPTGPRRLLKHIRSQEHLRKSSSQPPPRPPRSPVQANGFSSSGPLPPPRVSSRQSSYQDVTDAINVNAVARAQTSGEFRQPLPFSPAASSESIVDDFSPYDGNLSIQPQEQASPDEKRYSRVMLGARDSTWPLAIATPVSYETLPDVPEEDEHHGVSRRSRLSLASNNSSLRGSHSVPMLRSLAESQRPTSGASETLGGLGIMGLNRIVQDGPQSPAHSGTPTRESWEDLIDYCYDHEAEADCDYQWERPSLDTARDSITPPANVAALDGNGLELRSNATVSVNGQHSPSPAGLDAPSLSPASHRSTPVEHEVVTPNFNVTNNFSLPRGDRKSIRPLNMKDSKRSSGLSTFRESQAFTLSPSLLIPGDYQQQMLLGETDKNSYSDYEFIAGNCHQSAFHEDATPLTGTSKLSPLVGHRSSTSTTETNSTSRSNSTGRQYRSTNSSWTTLARRTASTTSLNKMAGVLTDESEPLPTTQPAELEQDGLDWSDPHAVAQDHVPDMIPFPPTSGLKRYHHKSHASESQVRDDLPLASPMESARPRRPRARTTSLSAQSPPPVGQYALFPRTHVKAIGDHI</sequence>
<feature type="region of interest" description="Disordered" evidence="1">
    <location>
        <begin position="365"/>
        <end position="404"/>
    </location>
</feature>
<feature type="region of interest" description="Disordered" evidence="1">
    <location>
        <begin position="10"/>
        <end position="109"/>
    </location>
</feature>
<dbReference type="GeneID" id="28855911"/>
<proteinExistence type="predicted"/>
<feature type="compositionally biased region" description="Polar residues" evidence="1">
    <location>
        <begin position="724"/>
        <end position="734"/>
    </location>
</feature>
<evidence type="ECO:0000259" key="2">
    <source>
        <dbReference type="PROSITE" id="PS50108"/>
    </source>
</evidence>
<protein>
    <submittedName>
        <fullName evidence="3">PAK-box/P21-Rho-binding protein</fullName>
    </submittedName>
</protein>
<dbReference type="EMBL" id="LSBJ02000007">
    <property type="protein sequence ID" value="OAQ62308.1"/>
    <property type="molecule type" value="Genomic_DNA"/>
</dbReference>
<feature type="compositionally biased region" description="Low complexity" evidence="1">
    <location>
        <begin position="450"/>
        <end position="462"/>
    </location>
</feature>
<feature type="compositionally biased region" description="Polar residues" evidence="1">
    <location>
        <begin position="322"/>
        <end position="331"/>
    </location>
</feature>
<dbReference type="PROSITE" id="PS50108">
    <property type="entry name" value="CRIB"/>
    <property type="match status" value="1"/>
</dbReference>
<feature type="region of interest" description="Disordered" evidence="1">
    <location>
        <begin position="568"/>
        <end position="596"/>
    </location>
</feature>
<gene>
    <name evidence="3" type="ORF">VFPPC_14147</name>
</gene>
<feature type="compositionally biased region" description="Polar residues" evidence="1">
    <location>
        <begin position="46"/>
        <end position="57"/>
    </location>
</feature>
<feature type="compositionally biased region" description="Polar residues" evidence="1">
    <location>
        <begin position="568"/>
        <end position="577"/>
    </location>
</feature>
<feature type="region of interest" description="Disordered" evidence="1">
    <location>
        <begin position="266"/>
        <end position="346"/>
    </location>
</feature>
<evidence type="ECO:0000256" key="1">
    <source>
        <dbReference type="SAM" id="MobiDB-lite"/>
    </source>
</evidence>
<feature type="compositionally biased region" description="Basic residues" evidence="1">
    <location>
        <begin position="81"/>
        <end position="95"/>
    </location>
</feature>
<dbReference type="InterPro" id="IPR000095">
    <property type="entry name" value="CRIB_dom"/>
</dbReference>
<evidence type="ECO:0000313" key="4">
    <source>
        <dbReference type="Proteomes" id="UP000078397"/>
    </source>
</evidence>
<feature type="compositionally biased region" description="Low complexity" evidence="1">
    <location>
        <begin position="706"/>
        <end position="723"/>
    </location>
</feature>
<organism evidence="3 4">
    <name type="scientific">Pochonia chlamydosporia 170</name>
    <dbReference type="NCBI Taxonomy" id="1380566"/>
    <lineage>
        <taxon>Eukaryota</taxon>
        <taxon>Fungi</taxon>
        <taxon>Dikarya</taxon>
        <taxon>Ascomycota</taxon>
        <taxon>Pezizomycotina</taxon>
        <taxon>Sordariomycetes</taxon>
        <taxon>Hypocreomycetidae</taxon>
        <taxon>Hypocreales</taxon>
        <taxon>Clavicipitaceae</taxon>
        <taxon>Pochonia</taxon>
    </lineage>
</organism>
<feature type="domain" description="CRIB" evidence="2">
    <location>
        <begin position="214"/>
        <end position="227"/>
    </location>
</feature>
<dbReference type="AlphaFoldDB" id="A0A179FA45"/>
<feature type="compositionally biased region" description="Basic and acidic residues" evidence="1">
    <location>
        <begin position="616"/>
        <end position="632"/>
    </location>
</feature>
<keyword evidence="4" id="KW-1185">Reference proteome</keyword>
<comment type="caution">
    <text evidence="3">The sequence shown here is derived from an EMBL/GenBank/DDBJ whole genome shotgun (WGS) entry which is preliminary data.</text>
</comment>
<accession>A0A179FA45</accession>
<feature type="compositionally biased region" description="Low complexity" evidence="1">
    <location>
        <begin position="98"/>
        <end position="109"/>
    </location>
</feature>
<feature type="compositionally biased region" description="Low complexity" evidence="1">
    <location>
        <begin position="735"/>
        <end position="746"/>
    </location>
</feature>
<feature type="region of interest" description="Disordered" evidence="1">
    <location>
        <begin position="432"/>
        <end position="466"/>
    </location>
</feature>
<dbReference type="Proteomes" id="UP000078397">
    <property type="component" value="Unassembled WGS sequence"/>
</dbReference>
<dbReference type="STRING" id="1380566.A0A179FA45"/>
<dbReference type="RefSeq" id="XP_018140012.1">
    <property type="nucleotide sequence ID" value="XM_018291917.1"/>
</dbReference>
<feature type="compositionally biased region" description="Low complexity" evidence="1">
    <location>
        <begin position="166"/>
        <end position="181"/>
    </location>
</feature>
<dbReference type="KEGG" id="pchm:VFPPC_14147"/>
<evidence type="ECO:0000313" key="3">
    <source>
        <dbReference type="EMBL" id="OAQ62308.1"/>
    </source>
</evidence>
<feature type="region of interest" description="Disordered" evidence="1">
    <location>
        <begin position="692"/>
        <end position="746"/>
    </location>
</feature>
<name>A0A179FA45_METCM</name>
<feature type="region of interest" description="Disordered" evidence="1">
    <location>
        <begin position="612"/>
        <end position="637"/>
    </location>
</feature>
<reference evidence="3 4" key="1">
    <citation type="journal article" date="2016" name="PLoS Pathog.">
        <title>Biosynthesis of antibiotic leucinostatins in bio-control fungus Purpureocillium lilacinum and their inhibition on phytophthora revealed by genome mining.</title>
        <authorList>
            <person name="Wang G."/>
            <person name="Liu Z."/>
            <person name="Lin R."/>
            <person name="Li E."/>
            <person name="Mao Z."/>
            <person name="Ling J."/>
            <person name="Yang Y."/>
            <person name="Yin W.B."/>
            <person name="Xie B."/>
        </authorList>
    </citation>
    <scope>NUCLEOTIDE SEQUENCE [LARGE SCALE GENOMIC DNA]</scope>
    <source>
        <strain evidence="3">170</strain>
    </source>
</reference>